<sequence length="342" mass="39027">MGVFWAKRDFVVPPTGISKVEQLVIGGIQQYVLIQSENISNPILLMLHGGPGLPVPGVSNRSRDYALATTTKDLVKHYTLVFWDQRGAGKSYARNIPEDSFNVAQFVADAKEVVQYLKNHFHRDKIFIAGHSWGSILGLRLAYENPTDFYAYIGISQLINWAENDVLCLRWALDKAIETNNQKAIDELTNCGEPPFVTSVEQWTTVRKWLAKYNAMIYSDDQVKHSGMKLAFSILMRSPDYSIRNIMNTFKGFGASYTQTMIEDFATINYEEEITRVEIPVTIIHGSKDLQVYGELLERYYQSLEAPAGKQLIWMEHSSHMFHPDDARAIEREIIKLKHLSN</sequence>
<accession>A0A3S1BKN1</accession>
<keyword evidence="2" id="KW-0378">Hydrolase</keyword>
<feature type="domain" description="Serine aminopeptidase S33" evidence="1">
    <location>
        <begin position="70"/>
        <end position="325"/>
    </location>
</feature>
<dbReference type="EMBL" id="RZNY01000017">
    <property type="protein sequence ID" value="RUT43847.1"/>
    <property type="molecule type" value="Genomic_DNA"/>
</dbReference>
<dbReference type="PANTHER" id="PTHR43798:SF33">
    <property type="entry name" value="HYDROLASE, PUTATIVE (AFU_ORTHOLOGUE AFUA_2G14860)-RELATED"/>
    <property type="match status" value="1"/>
</dbReference>
<dbReference type="InterPro" id="IPR029058">
    <property type="entry name" value="AB_hydrolase_fold"/>
</dbReference>
<dbReference type="Gene3D" id="3.40.50.1820">
    <property type="entry name" value="alpha/beta hydrolase"/>
    <property type="match status" value="1"/>
</dbReference>
<protein>
    <submittedName>
        <fullName evidence="2">Alpha/beta hydrolase</fullName>
    </submittedName>
</protein>
<dbReference type="OrthoDB" id="53505at2"/>
<dbReference type="InterPro" id="IPR050266">
    <property type="entry name" value="AB_hydrolase_sf"/>
</dbReference>
<dbReference type="RefSeq" id="WP_127193699.1">
    <property type="nucleotide sequence ID" value="NZ_RZNY01000017.1"/>
</dbReference>
<dbReference type="InterPro" id="IPR022742">
    <property type="entry name" value="Hydrolase_4"/>
</dbReference>
<proteinExistence type="predicted"/>
<reference evidence="2 3" key="1">
    <citation type="submission" date="2018-12" db="EMBL/GenBank/DDBJ databases">
        <authorList>
            <person name="Sun L."/>
            <person name="Chen Z."/>
        </authorList>
    </citation>
    <scope>NUCLEOTIDE SEQUENCE [LARGE SCALE GENOMIC DNA]</scope>
    <source>
        <strain evidence="2 3">DSM 15890</strain>
    </source>
</reference>
<comment type="caution">
    <text evidence="2">The sequence shown here is derived from an EMBL/GenBank/DDBJ whole genome shotgun (WGS) entry which is preliminary data.</text>
</comment>
<evidence type="ECO:0000313" key="3">
    <source>
        <dbReference type="Proteomes" id="UP000279446"/>
    </source>
</evidence>
<gene>
    <name evidence="2" type="ORF">EJP82_19310</name>
</gene>
<keyword evidence="3" id="KW-1185">Reference proteome</keyword>
<dbReference type="PANTHER" id="PTHR43798">
    <property type="entry name" value="MONOACYLGLYCEROL LIPASE"/>
    <property type="match status" value="1"/>
</dbReference>
<dbReference type="SUPFAM" id="SSF53474">
    <property type="entry name" value="alpha/beta-Hydrolases"/>
    <property type="match status" value="1"/>
</dbReference>
<dbReference type="GO" id="GO:0016787">
    <property type="term" value="F:hydrolase activity"/>
    <property type="evidence" value="ECO:0007669"/>
    <property type="project" value="UniProtKB-KW"/>
</dbReference>
<dbReference type="Proteomes" id="UP000279446">
    <property type="component" value="Unassembled WGS sequence"/>
</dbReference>
<dbReference type="Pfam" id="PF12146">
    <property type="entry name" value="Hydrolase_4"/>
    <property type="match status" value="1"/>
</dbReference>
<evidence type="ECO:0000313" key="2">
    <source>
        <dbReference type="EMBL" id="RUT43847.1"/>
    </source>
</evidence>
<evidence type="ECO:0000259" key="1">
    <source>
        <dbReference type="Pfam" id="PF12146"/>
    </source>
</evidence>
<dbReference type="GO" id="GO:0016020">
    <property type="term" value="C:membrane"/>
    <property type="evidence" value="ECO:0007669"/>
    <property type="project" value="TreeGrafter"/>
</dbReference>
<name>A0A3S1BKN1_9BACL</name>
<dbReference type="AlphaFoldDB" id="A0A3S1BKN1"/>
<organism evidence="2 3">
    <name type="scientific">Paenibacillus anaericanus</name>
    <dbReference type="NCBI Taxonomy" id="170367"/>
    <lineage>
        <taxon>Bacteria</taxon>
        <taxon>Bacillati</taxon>
        <taxon>Bacillota</taxon>
        <taxon>Bacilli</taxon>
        <taxon>Bacillales</taxon>
        <taxon>Paenibacillaceae</taxon>
        <taxon>Paenibacillus</taxon>
    </lineage>
</organism>